<reference evidence="3" key="1">
    <citation type="submission" date="2006-12" db="EMBL/GenBank/DDBJ databases">
        <title>Complete sequence of chromosome 1 of Paracoccus denitrificans PD1222.</title>
        <authorList>
            <person name="Copeland A."/>
            <person name="Lucas S."/>
            <person name="Lapidus A."/>
            <person name="Barry K."/>
            <person name="Detter J.C."/>
            <person name="Glavina del Rio T."/>
            <person name="Hammon N."/>
            <person name="Israni S."/>
            <person name="Dalin E."/>
            <person name="Tice H."/>
            <person name="Pitluck S."/>
            <person name="Munk A.C."/>
            <person name="Brettin T."/>
            <person name="Bruce D."/>
            <person name="Han C."/>
            <person name="Tapia R."/>
            <person name="Gilna P."/>
            <person name="Schmutz J."/>
            <person name="Larimer F."/>
            <person name="Land M."/>
            <person name="Hauser L."/>
            <person name="Kyrpides N."/>
            <person name="Lykidis A."/>
            <person name="Spiro S."/>
            <person name="Richardson D.J."/>
            <person name="Moir J.W.B."/>
            <person name="Ferguson S.J."/>
            <person name="van Spanning R.J.M."/>
            <person name="Richardson P."/>
        </authorList>
    </citation>
    <scope>NUCLEOTIDE SEQUENCE [LARGE SCALE GENOMIC DNA]</scope>
    <source>
        <strain evidence="3">Pd 1222</strain>
    </source>
</reference>
<gene>
    <name evidence="2" type="ordered locus">Pden_1375</name>
</gene>
<dbReference type="HOGENOM" id="CLU_1747871_0_0_5"/>
<dbReference type="EnsemblBacteria" id="ABL69476">
    <property type="protein sequence ID" value="ABL69476"/>
    <property type="gene ID" value="Pden_1375"/>
</dbReference>
<dbReference type="EMBL" id="CP000489">
    <property type="protein sequence ID" value="ABL69476.1"/>
    <property type="molecule type" value="Genomic_DNA"/>
</dbReference>
<dbReference type="AlphaFoldDB" id="A1B1T2"/>
<dbReference type="KEGG" id="pde:Pden_1375"/>
<keyword evidence="3" id="KW-1185">Reference proteome</keyword>
<name>A1B1T2_PARDP</name>
<dbReference type="Proteomes" id="UP000000361">
    <property type="component" value="Chromosome 1"/>
</dbReference>
<organism evidence="2 3">
    <name type="scientific">Paracoccus denitrificans (strain Pd 1222)</name>
    <dbReference type="NCBI Taxonomy" id="318586"/>
    <lineage>
        <taxon>Bacteria</taxon>
        <taxon>Pseudomonadati</taxon>
        <taxon>Pseudomonadota</taxon>
        <taxon>Alphaproteobacteria</taxon>
        <taxon>Rhodobacterales</taxon>
        <taxon>Paracoccaceae</taxon>
        <taxon>Paracoccus</taxon>
    </lineage>
</organism>
<evidence type="ECO:0000313" key="3">
    <source>
        <dbReference type="Proteomes" id="UP000000361"/>
    </source>
</evidence>
<protein>
    <submittedName>
        <fullName evidence="2">Uncharacterized protein</fullName>
    </submittedName>
</protein>
<proteinExistence type="predicted"/>
<evidence type="ECO:0000313" key="2">
    <source>
        <dbReference type="EMBL" id="ABL69476.1"/>
    </source>
</evidence>
<accession>A1B1T2</accession>
<feature type="region of interest" description="Disordered" evidence="1">
    <location>
        <begin position="63"/>
        <end position="94"/>
    </location>
</feature>
<sequence length="149" mass="16085">MTAWTQPGKVVASISSGAMERPQAADLRSFRTTAFPPESVAFPNGGAMSRRSTRCRNMQPVRALNKTPSVPGAIATALPRPASRSHPLSRTSPPALPHLCCNSSAGFRLLALLGQREPLMSSIPFSETRFFNQNEGRVNLGLDIEVRAQ</sequence>
<evidence type="ECO:0000256" key="1">
    <source>
        <dbReference type="SAM" id="MobiDB-lite"/>
    </source>
</evidence>